<dbReference type="Proteomes" id="UP000246073">
    <property type="component" value="Unassembled WGS sequence"/>
</dbReference>
<evidence type="ECO:0000313" key="1">
    <source>
        <dbReference type="EMBL" id="SPL64157.1"/>
    </source>
</evidence>
<reference evidence="2" key="1">
    <citation type="submission" date="2017-12" db="EMBL/GenBank/DDBJ databases">
        <authorList>
            <person name="Diaz M."/>
        </authorList>
    </citation>
    <scope>NUCLEOTIDE SEQUENCE [LARGE SCALE GENOMIC DNA]</scope>
    <source>
        <strain evidence="2">FI11154</strain>
    </source>
</reference>
<gene>
    <name evidence="1" type="ORF">OHAE_24</name>
</gene>
<sequence>MSLSAFHIEREFHSDLMPDFPCSIHFIIWHISFDIIERITL</sequence>
<name>A0A2P9HJ98_9HYPH</name>
<protein>
    <submittedName>
        <fullName evidence="1">Uncharacterized protein</fullName>
    </submittedName>
</protein>
<proteinExistence type="predicted"/>
<organism evidence="1 2">
    <name type="scientific">Ochrobactrum soli</name>
    <dbReference type="NCBI Taxonomy" id="2448455"/>
    <lineage>
        <taxon>Bacteria</taxon>
        <taxon>Pseudomonadati</taxon>
        <taxon>Pseudomonadota</taxon>
        <taxon>Alphaproteobacteria</taxon>
        <taxon>Hyphomicrobiales</taxon>
        <taxon>Brucellaceae</taxon>
        <taxon>Brucella/Ochrobactrum group</taxon>
        <taxon>Ochrobactrum</taxon>
    </lineage>
</organism>
<dbReference type="EMBL" id="OOFM01000005">
    <property type="protein sequence ID" value="SPL64157.1"/>
    <property type="molecule type" value="Genomic_DNA"/>
</dbReference>
<evidence type="ECO:0000313" key="2">
    <source>
        <dbReference type="Proteomes" id="UP000246073"/>
    </source>
</evidence>
<dbReference type="AlphaFoldDB" id="A0A2P9HJ98"/>
<accession>A0A2P9HJ98</accession>